<dbReference type="Gene3D" id="2.40.50.140">
    <property type="entry name" value="Nucleic acid-binding proteins"/>
    <property type="match status" value="1"/>
</dbReference>
<feature type="domain" description="ATP-dependent DNA ligase family profile" evidence="21">
    <location>
        <begin position="87"/>
        <end position="212"/>
    </location>
</feature>
<evidence type="ECO:0000256" key="1">
    <source>
        <dbReference type="ARBA" id="ARBA00001936"/>
    </source>
</evidence>
<dbReference type="Pfam" id="PF04679">
    <property type="entry name" value="DNA_ligase_A_C"/>
    <property type="match status" value="1"/>
</dbReference>
<dbReference type="InterPro" id="IPR014145">
    <property type="entry name" value="LigD_pol_dom"/>
</dbReference>
<comment type="caution">
    <text evidence="22">The sequence shown here is derived from an EMBL/GenBank/DDBJ whole genome shotgun (WGS) entry which is preliminary data.</text>
</comment>
<reference evidence="22 23" key="1">
    <citation type="submission" date="2018-06" db="EMBL/GenBank/DDBJ databases">
        <title>Mucibacter soli gen. nov., sp. nov., a new member of the family Chitinophagaceae producing mucin.</title>
        <authorList>
            <person name="Kim M.-K."/>
            <person name="Park S."/>
            <person name="Kim T.-S."/>
            <person name="Joung Y."/>
            <person name="Han J.-H."/>
            <person name="Kim S.B."/>
        </authorList>
    </citation>
    <scope>NUCLEOTIDE SEQUENCE [LARGE SCALE GENOMIC DNA]</scope>
    <source>
        <strain evidence="22 23">R1-15</strain>
    </source>
</reference>
<dbReference type="Gene3D" id="3.90.920.10">
    <property type="entry name" value="DNA primase, PRIM domain"/>
    <property type="match status" value="1"/>
</dbReference>
<protein>
    <recommendedName>
        <fullName evidence="2">DNA ligase (ATP)</fullName>
        <ecNumber evidence="2">6.5.1.1</ecNumber>
    </recommendedName>
    <alternativeName>
        <fullName evidence="19">NHEJ DNA polymerase</fullName>
    </alternativeName>
</protein>
<evidence type="ECO:0000256" key="14">
    <source>
        <dbReference type="ARBA" id="ARBA00023125"/>
    </source>
</evidence>
<organism evidence="22 23">
    <name type="scientific">Taibaiella soli</name>
    <dbReference type="NCBI Taxonomy" id="1649169"/>
    <lineage>
        <taxon>Bacteria</taxon>
        <taxon>Pseudomonadati</taxon>
        <taxon>Bacteroidota</taxon>
        <taxon>Chitinophagia</taxon>
        <taxon>Chitinophagales</taxon>
        <taxon>Chitinophagaceae</taxon>
        <taxon>Taibaiella</taxon>
    </lineage>
</organism>
<dbReference type="CDD" id="cd04865">
    <property type="entry name" value="LigD_Pol_like_2"/>
    <property type="match status" value="1"/>
</dbReference>
<dbReference type="GO" id="GO:0003677">
    <property type="term" value="F:DNA binding"/>
    <property type="evidence" value="ECO:0007669"/>
    <property type="project" value="UniProtKB-KW"/>
</dbReference>
<dbReference type="PROSITE" id="PS50160">
    <property type="entry name" value="DNA_LIGASE_A3"/>
    <property type="match status" value="1"/>
</dbReference>
<evidence type="ECO:0000256" key="11">
    <source>
        <dbReference type="ARBA" id="ARBA00022839"/>
    </source>
</evidence>
<evidence type="ECO:0000256" key="3">
    <source>
        <dbReference type="ARBA" id="ARBA00022598"/>
    </source>
</evidence>
<keyword evidence="5" id="KW-0548">Nucleotidyltransferase</keyword>
<dbReference type="InterPro" id="IPR012310">
    <property type="entry name" value="DNA_ligase_ATP-dep_cent"/>
</dbReference>
<evidence type="ECO:0000256" key="2">
    <source>
        <dbReference type="ARBA" id="ARBA00012727"/>
    </source>
</evidence>
<evidence type="ECO:0000256" key="19">
    <source>
        <dbReference type="ARBA" id="ARBA00029943"/>
    </source>
</evidence>
<dbReference type="RefSeq" id="WP_110997386.1">
    <property type="nucleotide sequence ID" value="NZ_QKTW01000003.1"/>
</dbReference>
<keyword evidence="14" id="KW-0238">DNA-binding</keyword>
<dbReference type="InterPro" id="IPR052171">
    <property type="entry name" value="NHEJ_LigD"/>
</dbReference>
<dbReference type="InterPro" id="IPR014143">
    <property type="entry name" value="NHEJ_ligase_prk"/>
</dbReference>
<dbReference type="NCBIfam" id="TIGR02779">
    <property type="entry name" value="NHEJ_ligase_lig"/>
    <property type="match status" value="1"/>
</dbReference>
<dbReference type="NCBIfam" id="TIGR02778">
    <property type="entry name" value="ligD_pol"/>
    <property type="match status" value="1"/>
</dbReference>
<dbReference type="OrthoDB" id="9802472at2"/>
<comment type="catalytic activity">
    <reaction evidence="20">
        <text>ATP + (deoxyribonucleotide)n-3'-hydroxyl + 5'-phospho-(deoxyribonucleotide)m = (deoxyribonucleotide)n+m + AMP + diphosphate.</text>
        <dbReference type="EC" id="6.5.1.1"/>
    </reaction>
</comment>
<dbReference type="GO" id="GO:0004527">
    <property type="term" value="F:exonuclease activity"/>
    <property type="evidence" value="ECO:0007669"/>
    <property type="project" value="UniProtKB-KW"/>
</dbReference>
<evidence type="ECO:0000313" key="22">
    <source>
        <dbReference type="EMBL" id="PZF74546.1"/>
    </source>
</evidence>
<dbReference type="EMBL" id="QKTW01000003">
    <property type="protein sequence ID" value="PZF74546.1"/>
    <property type="molecule type" value="Genomic_DNA"/>
</dbReference>
<keyword evidence="16" id="KW-0234">DNA repair</keyword>
<evidence type="ECO:0000256" key="9">
    <source>
        <dbReference type="ARBA" id="ARBA00022763"/>
    </source>
</evidence>
<dbReference type="Proteomes" id="UP000248745">
    <property type="component" value="Unassembled WGS sequence"/>
</dbReference>
<dbReference type="PANTHER" id="PTHR42705">
    <property type="entry name" value="BIFUNCTIONAL NON-HOMOLOGOUS END JOINING PROTEIN LIGD"/>
    <property type="match status" value="1"/>
</dbReference>
<dbReference type="CDD" id="cd07971">
    <property type="entry name" value="OBF_DNA_ligase_LigD"/>
    <property type="match status" value="1"/>
</dbReference>
<comment type="cofactor">
    <cofactor evidence="1">
        <name>Mn(2+)</name>
        <dbReference type="ChEBI" id="CHEBI:29035"/>
    </cofactor>
</comment>
<keyword evidence="15" id="KW-0233">DNA recombination</keyword>
<dbReference type="PANTHER" id="PTHR42705:SF2">
    <property type="entry name" value="BIFUNCTIONAL NON-HOMOLOGOUS END JOINING PROTEIN LIGD"/>
    <property type="match status" value="1"/>
</dbReference>
<keyword evidence="18" id="KW-0511">Multifunctional enzyme</keyword>
<keyword evidence="11" id="KW-0269">Exonuclease</keyword>
<gene>
    <name evidence="22" type="primary">ligD</name>
    <name evidence="22" type="ORF">DN068_02930</name>
</gene>
<evidence type="ECO:0000256" key="8">
    <source>
        <dbReference type="ARBA" id="ARBA00022741"/>
    </source>
</evidence>
<evidence type="ECO:0000256" key="5">
    <source>
        <dbReference type="ARBA" id="ARBA00022695"/>
    </source>
</evidence>
<dbReference type="InterPro" id="IPR014146">
    <property type="entry name" value="LigD_ligase_dom"/>
</dbReference>
<dbReference type="Gene3D" id="3.30.470.30">
    <property type="entry name" value="DNA ligase/mRNA capping enzyme"/>
    <property type="match status" value="1"/>
</dbReference>
<evidence type="ECO:0000256" key="18">
    <source>
        <dbReference type="ARBA" id="ARBA00023268"/>
    </source>
</evidence>
<dbReference type="GO" id="GO:0003887">
    <property type="term" value="F:DNA-directed DNA polymerase activity"/>
    <property type="evidence" value="ECO:0007669"/>
    <property type="project" value="UniProtKB-KW"/>
</dbReference>
<keyword evidence="4" id="KW-0808">Transferase</keyword>
<evidence type="ECO:0000256" key="4">
    <source>
        <dbReference type="ARBA" id="ARBA00022679"/>
    </source>
</evidence>
<proteinExistence type="predicted"/>
<dbReference type="CDD" id="cd07906">
    <property type="entry name" value="Adenylation_DNA_ligase_LigD_LigC"/>
    <property type="match status" value="1"/>
</dbReference>
<keyword evidence="17" id="KW-0464">Manganese</keyword>
<keyword evidence="3 22" id="KW-0436">Ligase</keyword>
<keyword evidence="13" id="KW-0239">DNA-directed DNA polymerase</keyword>
<evidence type="ECO:0000256" key="10">
    <source>
        <dbReference type="ARBA" id="ARBA00022801"/>
    </source>
</evidence>
<dbReference type="AlphaFoldDB" id="A0A2W2BM74"/>
<evidence type="ECO:0000256" key="17">
    <source>
        <dbReference type="ARBA" id="ARBA00023211"/>
    </source>
</evidence>
<name>A0A2W2BM74_9BACT</name>
<dbReference type="GO" id="GO:0046872">
    <property type="term" value="F:metal ion binding"/>
    <property type="evidence" value="ECO:0007669"/>
    <property type="project" value="UniProtKB-KW"/>
</dbReference>
<dbReference type="GO" id="GO:0005524">
    <property type="term" value="F:ATP binding"/>
    <property type="evidence" value="ECO:0007669"/>
    <property type="project" value="UniProtKB-KW"/>
</dbReference>
<dbReference type="InterPro" id="IPR012309">
    <property type="entry name" value="DNA_ligase_ATP-dep_C"/>
</dbReference>
<dbReference type="InterPro" id="IPR012340">
    <property type="entry name" value="NA-bd_OB-fold"/>
</dbReference>
<keyword evidence="10" id="KW-0378">Hydrolase</keyword>
<evidence type="ECO:0000256" key="16">
    <source>
        <dbReference type="ARBA" id="ARBA00023204"/>
    </source>
</evidence>
<evidence type="ECO:0000313" key="23">
    <source>
        <dbReference type="Proteomes" id="UP000248745"/>
    </source>
</evidence>
<evidence type="ECO:0000256" key="15">
    <source>
        <dbReference type="ARBA" id="ARBA00023172"/>
    </source>
</evidence>
<dbReference type="NCBIfam" id="TIGR02776">
    <property type="entry name" value="NHEJ_ligase_prk"/>
    <property type="match status" value="1"/>
</dbReference>
<evidence type="ECO:0000256" key="7">
    <source>
        <dbReference type="ARBA" id="ARBA00022723"/>
    </source>
</evidence>
<keyword evidence="8" id="KW-0547">Nucleotide-binding</keyword>
<dbReference type="EC" id="6.5.1.1" evidence="2"/>
<accession>A0A2W2BM74</accession>
<evidence type="ECO:0000256" key="12">
    <source>
        <dbReference type="ARBA" id="ARBA00022840"/>
    </source>
</evidence>
<dbReference type="GO" id="GO:0003910">
    <property type="term" value="F:DNA ligase (ATP) activity"/>
    <property type="evidence" value="ECO:0007669"/>
    <property type="project" value="UniProtKB-EC"/>
</dbReference>
<keyword evidence="6" id="KW-0540">Nuclease</keyword>
<evidence type="ECO:0000256" key="20">
    <source>
        <dbReference type="ARBA" id="ARBA00034003"/>
    </source>
</evidence>
<evidence type="ECO:0000256" key="13">
    <source>
        <dbReference type="ARBA" id="ARBA00022932"/>
    </source>
</evidence>
<sequence>MLAKLHDKAFNDPDWIFEIKWDGYRAIAEIKGNNSRLYSRNGLSFEKNYPIVVDALSNIEHNCILDGEIVALDDSGVPRFQLLQQYGTDADVPLKYYVFDLLSLDGKSTEGLPLSDRKELLKKLLPKDQTIVYCDHVKEDGIDFFNEVKKVGLEGMIAKRWDSTYHENSRGGDWLKIKHMLTDEAVIAGFTAPRGGRKYFGALVLGAFEEGKLKYIGHTGTGFDDKTLKSLYDQLKPLITDTNPFGLKVKVNSPVTWVKPKLVCAIKFTEITSDGNRRHPVFEGLRTDKSPKDVKLEAPVATEKTEPVTAKNSTMKTLPDTGTKKVNFTNTDKIFWPDEGYTKGDVIDYYNRMYKYILPYLKNRPESLKRNPNGINGQFFYHKDAGEHAPDWVETFKVHSESNDKDIDYIVCNDKPTLLYLANLGCIEMNPWNSRTTKPDNPDYCILDLDPSDNNTFDQVVQTALAVKEVLDRAGVESYCKTSGSTGLHVYIPLGAKYDYEQCRQFALIIAQMTNDLVPDFTTLERSLSKRRKDQLYIDYLQNKKGQTLAAAYSIRPKPGATVSTPLDWKEVKFGLDPHQFNINTIQQRVEKKGDLWLPVLKKGIDMRKTLGLL</sequence>
<dbReference type="SUPFAM" id="SSF50249">
    <property type="entry name" value="Nucleic acid-binding proteins"/>
    <property type="match status" value="1"/>
</dbReference>
<dbReference type="GO" id="GO:0006281">
    <property type="term" value="P:DNA repair"/>
    <property type="evidence" value="ECO:0007669"/>
    <property type="project" value="UniProtKB-KW"/>
</dbReference>
<evidence type="ECO:0000259" key="21">
    <source>
        <dbReference type="PROSITE" id="PS50160"/>
    </source>
</evidence>
<dbReference type="Pfam" id="PF21686">
    <property type="entry name" value="LigD_Prim-Pol"/>
    <property type="match status" value="1"/>
</dbReference>
<dbReference type="GO" id="GO:0006310">
    <property type="term" value="P:DNA recombination"/>
    <property type="evidence" value="ECO:0007669"/>
    <property type="project" value="UniProtKB-KW"/>
</dbReference>
<keyword evidence="12" id="KW-0067">ATP-binding</keyword>
<keyword evidence="9" id="KW-0227">DNA damage</keyword>
<keyword evidence="7" id="KW-0479">Metal-binding</keyword>
<evidence type="ECO:0000256" key="6">
    <source>
        <dbReference type="ARBA" id="ARBA00022722"/>
    </source>
</evidence>
<dbReference type="Gene3D" id="3.30.1490.70">
    <property type="match status" value="1"/>
</dbReference>
<dbReference type="SUPFAM" id="SSF56091">
    <property type="entry name" value="DNA ligase/mRNA capping enzyme, catalytic domain"/>
    <property type="match status" value="1"/>
</dbReference>
<keyword evidence="23" id="KW-1185">Reference proteome</keyword>
<dbReference type="Pfam" id="PF01068">
    <property type="entry name" value="DNA_ligase_A_M"/>
    <property type="match status" value="1"/>
</dbReference>